<dbReference type="SUPFAM" id="SSF48295">
    <property type="entry name" value="TrpR-like"/>
    <property type="match status" value="1"/>
</dbReference>
<dbReference type="GO" id="GO:0043565">
    <property type="term" value="F:sequence-specific DNA binding"/>
    <property type="evidence" value="ECO:0007669"/>
    <property type="project" value="InterPro"/>
</dbReference>
<gene>
    <name evidence="1" type="ORF">SAMN02746066_04342</name>
</gene>
<dbReference type="AlphaFoldDB" id="A0A1M7NAT2"/>
<dbReference type="OrthoDB" id="9797501at2"/>
<dbReference type="RefSeq" id="WP_073291343.1">
    <property type="nucleotide sequence ID" value="NZ_FRCP01000026.1"/>
</dbReference>
<sequence>MIIYILENDEVAKSDIPREKLMNSFGNDIEFQSVKEIEDIPDIDKGAIYVSSLQNLGETKQDIMDALDLISEKDIRIIVGDIPDTLALRPNITKIMTALYKTLAYKDYQKRVINQQRKINEMKKDEEKWKSYGRNQKLTMEEFTSVYQSILQGELSVKEAQERMGISKRTFYVYKNKYEKGI</sequence>
<proteinExistence type="predicted"/>
<reference evidence="1 2" key="1">
    <citation type="submission" date="2016-11" db="EMBL/GenBank/DDBJ databases">
        <authorList>
            <person name="Jaros S."/>
            <person name="Januszkiewicz K."/>
            <person name="Wedrychowicz H."/>
        </authorList>
    </citation>
    <scope>NUCLEOTIDE SEQUENCE [LARGE SCALE GENOMIC DNA]</scope>
    <source>
        <strain evidence="1 2">DSM 15930</strain>
    </source>
</reference>
<dbReference type="Proteomes" id="UP000184038">
    <property type="component" value="Unassembled WGS sequence"/>
</dbReference>
<organism evidence="1 2">
    <name type="scientific">Anaerosporobacter mobilis DSM 15930</name>
    <dbReference type="NCBI Taxonomy" id="1120996"/>
    <lineage>
        <taxon>Bacteria</taxon>
        <taxon>Bacillati</taxon>
        <taxon>Bacillota</taxon>
        <taxon>Clostridia</taxon>
        <taxon>Lachnospirales</taxon>
        <taxon>Lachnospiraceae</taxon>
        <taxon>Anaerosporobacter</taxon>
    </lineage>
</organism>
<protein>
    <recommendedName>
        <fullName evidence="3">Site-specific DNA recombinase</fullName>
    </recommendedName>
</protein>
<evidence type="ECO:0000313" key="2">
    <source>
        <dbReference type="Proteomes" id="UP000184038"/>
    </source>
</evidence>
<dbReference type="InterPro" id="IPR010921">
    <property type="entry name" value="Trp_repressor/repl_initiator"/>
</dbReference>
<dbReference type="STRING" id="1120996.SAMN02746066_04342"/>
<name>A0A1M7NAT2_9FIRM</name>
<accession>A0A1M7NAT2</accession>
<evidence type="ECO:0008006" key="3">
    <source>
        <dbReference type="Google" id="ProtNLM"/>
    </source>
</evidence>
<keyword evidence="2" id="KW-1185">Reference proteome</keyword>
<evidence type="ECO:0000313" key="1">
    <source>
        <dbReference type="EMBL" id="SHN00624.1"/>
    </source>
</evidence>
<dbReference type="EMBL" id="FRCP01000026">
    <property type="protein sequence ID" value="SHN00624.1"/>
    <property type="molecule type" value="Genomic_DNA"/>
</dbReference>